<evidence type="ECO:0000313" key="1">
    <source>
        <dbReference type="EMBL" id="GEM04106.1"/>
    </source>
</evidence>
<dbReference type="EMBL" id="BJWJ01000008">
    <property type="protein sequence ID" value="GEM04106.1"/>
    <property type="molecule type" value="Genomic_DNA"/>
</dbReference>
<reference evidence="1 2" key="1">
    <citation type="submission" date="2019-07" db="EMBL/GenBank/DDBJ databases">
        <title>Whole genome shotgun sequence of Halolactibacillus miurensis NBRC 100873.</title>
        <authorList>
            <person name="Hosoyama A."/>
            <person name="Uohara A."/>
            <person name="Ohji S."/>
            <person name="Ichikawa N."/>
        </authorList>
    </citation>
    <scope>NUCLEOTIDE SEQUENCE [LARGE SCALE GENOMIC DNA]</scope>
    <source>
        <strain evidence="1 2">NBRC 100873</strain>
    </source>
</reference>
<sequence>MVDKNSFTIICDNCGRKITAVTVDGIPETSEEIEIWCNSGPFPTITCKNEDCKNEISFY</sequence>
<accession>A0ABQ0VSI5</accession>
<evidence type="ECO:0008006" key="3">
    <source>
        <dbReference type="Google" id="ProtNLM"/>
    </source>
</evidence>
<dbReference type="Proteomes" id="UP000321773">
    <property type="component" value="Unassembled WGS sequence"/>
</dbReference>
<name>A0ABQ0VSI5_9BACI</name>
<evidence type="ECO:0000313" key="2">
    <source>
        <dbReference type="Proteomes" id="UP000321773"/>
    </source>
</evidence>
<organism evidence="1 2">
    <name type="scientific">Halolactibacillus miurensis</name>
    <dbReference type="NCBI Taxonomy" id="306541"/>
    <lineage>
        <taxon>Bacteria</taxon>
        <taxon>Bacillati</taxon>
        <taxon>Bacillota</taxon>
        <taxon>Bacilli</taxon>
        <taxon>Bacillales</taxon>
        <taxon>Bacillaceae</taxon>
        <taxon>Halolactibacillus</taxon>
    </lineage>
</organism>
<protein>
    <recommendedName>
        <fullName evidence="3">SR1 protein</fullName>
    </recommendedName>
</protein>
<comment type="caution">
    <text evidence="1">The sequence shown here is derived from an EMBL/GenBank/DDBJ whole genome shotgun (WGS) entry which is preliminary data.</text>
</comment>
<proteinExistence type="predicted"/>
<keyword evidence="2" id="KW-1185">Reference proteome</keyword>
<gene>
    <name evidence="1" type="ORF">HMI01_10940</name>
</gene>